<feature type="transmembrane region" description="Helical" evidence="7">
    <location>
        <begin position="308"/>
        <end position="332"/>
    </location>
</feature>
<dbReference type="Proteomes" id="UP000460287">
    <property type="component" value="Unassembled WGS sequence"/>
</dbReference>
<evidence type="ECO:0000256" key="6">
    <source>
        <dbReference type="ARBA" id="ARBA00023136"/>
    </source>
</evidence>
<keyword evidence="6 7" id="KW-0472">Membrane</keyword>
<keyword evidence="3" id="KW-1003">Cell membrane</keyword>
<feature type="transmembrane region" description="Helical" evidence="7">
    <location>
        <begin position="164"/>
        <end position="187"/>
    </location>
</feature>
<dbReference type="PANTHER" id="PTHR30012">
    <property type="entry name" value="GENERAL SECRETION PATHWAY PROTEIN"/>
    <property type="match status" value="1"/>
</dbReference>
<feature type="domain" description="Type II secretion system protein GspF" evidence="8">
    <location>
        <begin position="209"/>
        <end position="329"/>
    </location>
</feature>
<keyword evidence="5 7" id="KW-1133">Transmembrane helix</keyword>
<comment type="subcellular location">
    <subcellularLocation>
        <location evidence="1">Cell membrane</location>
        <topology evidence="1">Multi-pass membrane protein</topology>
    </subcellularLocation>
</comment>
<evidence type="ECO:0000256" key="4">
    <source>
        <dbReference type="ARBA" id="ARBA00022692"/>
    </source>
</evidence>
<dbReference type="Gene3D" id="1.20.81.30">
    <property type="entry name" value="Type II secretion system (T2SS), domain F"/>
    <property type="match status" value="2"/>
</dbReference>
<dbReference type="InterPro" id="IPR042094">
    <property type="entry name" value="T2SS_GspF_sf"/>
</dbReference>
<accession>A0A7X2MVW8</accession>
<evidence type="ECO:0000256" key="5">
    <source>
        <dbReference type="ARBA" id="ARBA00022989"/>
    </source>
</evidence>
<sequence length="338" mass="38385">MIDYNSIIFISKNLGVFIKSGIPISIALDEISEELSNKKYRKSIYSIKEDIAGGSTLYAAFAQHKDIYPDLFLIMIDLGEYTGRFDTILGKLSDYYLKLKKERGKCMSAALYPVIVAAAVFIFLIMYMLFLLPNLQQFYIGMDRKPSGIVALLFSISSFMRKNILSSIALFIAVLLSIFYFTTISFIKDKISKIKHSFSLYKIQRELFFIRLLYLLSISGIPINMGIQKFNSFDSSIVSNTEIAKFYTFLSRGNTLSESIRQCFDFSKITSSLIAMGENTGTLDEKLHTICISLEEKYYEKLFHITSLIQPVSLLFLGIIILVMFIMVYGSIYGGIQG</sequence>
<feature type="transmembrane region" description="Helical" evidence="7">
    <location>
        <begin position="109"/>
        <end position="132"/>
    </location>
</feature>
<comment type="caution">
    <text evidence="9">The sequence shown here is derived from an EMBL/GenBank/DDBJ whole genome shotgun (WGS) entry which is preliminary data.</text>
</comment>
<dbReference type="Pfam" id="PF00482">
    <property type="entry name" value="T2SSF"/>
    <property type="match status" value="2"/>
</dbReference>
<dbReference type="GO" id="GO:0005886">
    <property type="term" value="C:plasma membrane"/>
    <property type="evidence" value="ECO:0007669"/>
    <property type="project" value="UniProtKB-SubCell"/>
</dbReference>
<evidence type="ECO:0000256" key="2">
    <source>
        <dbReference type="ARBA" id="ARBA00005745"/>
    </source>
</evidence>
<gene>
    <name evidence="9" type="ORF">FYJ33_01005</name>
</gene>
<keyword evidence="4 7" id="KW-0812">Transmembrane</keyword>
<dbReference type="PANTHER" id="PTHR30012:SF0">
    <property type="entry name" value="TYPE II SECRETION SYSTEM PROTEIN F-RELATED"/>
    <property type="match status" value="1"/>
</dbReference>
<dbReference type="EMBL" id="VULX01000001">
    <property type="protein sequence ID" value="MSR90024.1"/>
    <property type="molecule type" value="Genomic_DNA"/>
</dbReference>
<evidence type="ECO:0000313" key="9">
    <source>
        <dbReference type="EMBL" id="MSR90024.1"/>
    </source>
</evidence>
<dbReference type="AlphaFoldDB" id="A0A7X2MVW8"/>
<evidence type="ECO:0000256" key="3">
    <source>
        <dbReference type="ARBA" id="ARBA00022475"/>
    </source>
</evidence>
<proteinExistence type="inferred from homology"/>
<keyword evidence="10" id="KW-1185">Reference proteome</keyword>
<organism evidence="9 10">
    <name type="scientific">Inconstantimicrobium porci</name>
    <dbReference type="NCBI Taxonomy" id="2652291"/>
    <lineage>
        <taxon>Bacteria</taxon>
        <taxon>Bacillati</taxon>
        <taxon>Bacillota</taxon>
        <taxon>Clostridia</taxon>
        <taxon>Eubacteriales</taxon>
        <taxon>Clostridiaceae</taxon>
        <taxon>Inconstantimicrobium</taxon>
    </lineage>
</organism>
<feature type="transmembrane region" description="Helical" evidence="7">
    <location>
        <begin position="208"/>
        <end position="227"/>
    </location>
</feature>
<evidence type="ECO:0000313" key="10">
    <source>
        <dbReference type="Proteomes" id="UP000460287"/>
    </source>
</evidence>
<dbReference type="RefSeq" id="WP_154529902.1">
    <property type="nucleotide sequence ID" value="NZ_VULX01000001.1"/>
</dbReference>
<protein>
    <recommendedName>
        <fullName evidence="8">Type II secretion system protein GspF domain-containing protein</fullName>
    </recommendedName>
</protein>
<evidence type="ECO:0000256" key="7">
    <source>
        <dbReference type="SAM" id="Phobius"/>
    </source>
</evidence>
<feature type="domain" description="Type II secretion system protein GspF" evidence="8">
    <location>
        <begin position="12"/>
        <end position="133"/>
    </location>
</feature>
<evidence type="ECO:0000259" key="8">
    <source>
        <dbReference type="Pfam" id="PF00482"/>
    </source>
</evidence>
<name>A0A7X2MVW8_9CLOT</name>
<evidence type="ECO:0000256" key="1">
    <source>
        <dbReference type="ARBA" id="ARBA00004651"/>
    </source>
</evidence>
<dbReference type="InterPro" id="IPR018076">
    <property type="entry name" value="T2SS_GspF_dom"/>
</dbReference>
<dbReference type="InterPro" id="IPR003004">
    <property type="entry name" value="GspF/PilC"/>
</dbReference>
<comment type="similarity">
    <text evidence="2">Belongs to the GSP F family.</text>
</comment>
<reference evidence="9 10" key="1">
    <citation type="submission" date="2019-08" db="EMBL/GenBank/DDBJ databases">
        <title>In-depth cultivation of the pig gut microbiome towards novel bacterial diversity and tailored functional studies.</title>
        <authorList>
            <person name="Wylensek D."/>
            <person name="Hitch T.C.A."/>
            <person name="Clavel T."/>
        </authorList>
    </citation>
    <scope>NUCLEOTIDE SEQUENCE [LARGE SCALE GENOMIC DNA]</scope>
    <source>
        <strain evidence="9 10">WCA-383-APC-5B</strain>
    </source>
</reference>